<keyword evidence="17" id="KW-1185">Reference proteome</keyword>
<evidence type="ECO:0000256" key="2">
    <source>
        <dbReference type="ARBA" id="ARBA00004922"/>
    </source>
</evidence>
<dbReference type="EC" id="2.4.1.256" evidence="4"/>
<evidence type="ECO:0000256" key="5">
    <source>
        <dbReference type="ARBA" id="ARBA00018512"/>
    </source>
</evidence>
<comment type="function">
    <text evidence="13">Dol-P-Glc:Glc(2)Man(9)GlcNAc(2)-PP-Dol alpha-1,2-glucosyltransferase that operates in the biosynthetic pathway of dolichol-linked oligosaccharides, the glycan precursors employed in protein asparagine (N)-glycosylation. The assembly of dolichol-linked oligosaccharides begins on the cytosolic side of the endoplasmic reticulum membrane and finishes in its lumen. The sequential addition of sugars to dolichol pyrophosphate produces dolichol-linked oligosaccharides containing fourteen sugars, including two GlcNAcs, nine mannoses and three glucoses. Once assembled, the oligosaccharide is transferred from the lipid to nascent proteins by oligosaccharyltransferases. In the lumen of the endoplasmic reticulum, adds the third and last glucose residue from dolichyl phosphate glucose (Dol-P-Glc) onto the lipid-linked oligosaccharide intermediate Glc(2)Man(9)GlcNAc(2)-PP-Dol to produce Glc(3)Man(9)GlcNAc(2)-PP-Dol.</text>
</comment>
<feature type="transmembrane region" description="Helical" evidence="15">
    <location>
        <begin position="503"/>
        <end position="524"/>
    </location>
</feature>
<proteinExistence type="inferred from homology"/>
<dbReference type="PANTHER" id="PTHR12989:SF10">
    <property type="entry name" value="DOL-P-GLC:GLC(2)MAN(9)GLCNAC(2)-PP-DOL ALPHA-1,2-GLUCOSYLTRANSFERASE-RELATED"/>
    <property type="match status" value="1"/>
</dbReference>
<evidence type="ECO:0000256" key="9">
    <source>
        <dbReference type="ARBA" id="ARBA00022824"/>
    </source>
</evidence>
<evidence type="ECO:0000256" key="14">
    <source>
        <dbReference type="ARBA" id="ARBA00048064"/>
    </source>
</evidence>
<keyword evidence="11 15" id="KW-0472">Membrane</keyword>
<feature type="transmembrane region" description="Helical" evidence="15">
    <location>
        <begin position="447"/>
        <end position="469"/>
    </location>
</feature>
<dbReference type="InterPro" id="IPR016900">
    <property type="entry name" value="Alg10"/>
</dbReference>
<feature type="transmembrane region" description="Helical" evidence="15">
    <location>
        <begin position="395"/>
        <end position="416"/>
    </location>
</feature>
<evidence type="ECO:0000256" key="13">
    <source>
        <dbReference type="ARBA" id="ARBA00044727"/>
    </source>
</evidence>
<evidence type="ECO:0000256" key="11">
    <source>
        <dbReference type="ARBA" id="ARBA00023136"/>
    </source>
</evidence>
<evidence type="ECO:0000313" key="16">
    <source>
        <dbReference type="EMBL" id="KZZ92781.1"/>
    </source>
</evidence>
<dbReference type="VEuPathDB" id="FungiDB:AAP_02862"/>
<feature type="transmembrane region" description="Helical" evidence="15">
    <location>
        <begin position="142"/>
        <end position="164"/>
    </location>
</feature>
<keyword evidence="9" id="KW-0256">Endoplasmic reticulum</keyword>
<feature type="transmembrane region" description="Helical" evidence="15">
    <location>
        <begin position="250"/>
        <end position="269"/>
    </location>
</feature>
<keyword evidence="7 16" id="KW-0808">Transferase</keyword>
<keyword evidence="10 15" id="KW-1133">Transmembrane helix</keyword>
<gene>
    <name evidence="16" type="ORF">AAP_02862</name>
</gene>
<comment type="catalytic activity">
    <reaction evidence="14">
        <text>an alpha-D-Glc-(1-&gt;3)-alpha-D-Glc-(1-&gt;3)-alpha-D-Man-(1-&gt;2)-alpha-D-Man-(1-&gt;2)-alpha-D-Man-(1-&gt;3)-[alpha-D-Man-(1-&gt;2)-alpha-D-Man-(1-&gt;3)-[alpha-D-Man-(1-&gt;2)-alpha-D-Man-(1-&gt;6)]-alpha-D-Man-(1-&gt;6)]-beta-D-Man-(1-&gt;4)-beta-D-GlcNAc-(1-&gt;4)-alpha-D-GlcNAc-diphospho-di-trans,poly-cis-dolichol + a di-trans,poly-cis-dolichyl beta-D-glucosyl phosphate = a alpha-D-Glc-(1-&gt;2)-alpha-D-Glc-(1-&gt;3)-alpha-D-Glc-(1-&gt;3)-alpha-D-Man-(1-&gt;2)-alpha-D-Man-(1-&gt;2)-alpha-D-Man-(1-&gt;3)-[alpha-D-Man-(1-&gt;2)-alpha-D-Man-(1-&gt;3)-[alpha-D-Man-(1-&gt;2)-alpha-D-Man-(1-&gt;6)]-alpha-D-Man-(1-&gt;6)]-beta-D-Man-(1-&gt;4)-beta-D-GlcNAc-(1-&gt;4)-alpha-D-GlcNAc-diphospho-di-trans,poly-cis-dolichol + a di-trans,poly-cis-dolichyl phosphate + H(+)</text>
        <dbReference type="Rhea" id="RHEA:29543"/>
        <dbReference type="Rhea" id="RHEA-COMP:19498"/>
        <dbReference type="Rhea" id="RHEA-COMP:19502"/>
        <dbReference type="Rhea" id="RHEA-COMP:19512"/>
        <dbReference type="Rhea" id="RHEA-COMP:19522"/>
        <dbReference type="ChEBI" id="CHEBI:15378"/>
        <dbReference type="ChEBI" id="CHEBI:57525"/>
        <dbReference type="ChEBI" id="CHEBI:57683"/>
        <dbReference type="ChEBI" id="CHEBI:132522"/>
        <dbReference type="ChEBI" id="CHEBI:132523"/>
        <dbReference type="EC" id="2.4.1.256"/>
    </reaction>
    <physiologicalReaction direction="left-to-right" evidence="14">
        <dbReference type="Rhea" id="RHEA:29544"/>
    </physiologicalReaction>
</comment>
<feature type="transmembrane region" description="Helical" evidence="15">
    <location>
        <begin position="308"/>
        <end position="330"/>
    </location>
</feature>
<evidence type="ECO:0000256" key="4">
    <source>
        <dbReference type="ARBA" id="ARBA00011967"/>
    </source>
</evidence>
<sequence>MSKEAVVSFTITAVLATALSVFWRQRIDSVLPAPYLDEVFHVRQAQAYWQGRWREWDPKITTPPGLYVLSIGVMRLASYALPYVVEGFTADFRATNGLVVFNLLQLRLRRLLHRVRGEYRPSKICAWELNWTAMNICLFPPIFFFSGLYYTDIAALLFVIEAYWQDLQQGATTTVWGSFKLIAIGLMSLCFRQTNIIWVVVFVGGLKALRVLKSKTTECRSTDMARIAKGSWQLHQLYDPPARSASMLDYLYSILSIILNALLNVPAILKAIIPHLVVLSAFGAFVLWNGSIVLGHKEFHTAQIHLPQILYIWPYSMFFSWPLFVVPFAVRLYEGVKTKQPHLICKSLPGVLVSVGITLIMGAVVHFNTIVHPFTLADNRHYVFYVFRILFRHPAIRYLAAPVYFVCACAALSTLSGTWTKDLTTMTGAEEPTRDSKSVSIPAEGEVTVSFILIWLAATTLTLVTAPLVEPRYFIIPWVLWRLHVPPPPIDNKSPQARILRNIPYLLETIWYMIVNAAVGYMFLYKGFEWPQEPGVVQRFMW</sequence>
<dbReference type="UniPathway" id="UPA00378"/>
<dbReference type="Pfam" id="PF04922">
    <property type="entry name" value="DIE2_ALG10"/>
    <property type="match status" value="1"/>
</dbReference>
<feature type="transmembrane region" description="Helical" evidence="15">
    <location>
        <begin position="350"/>
        <end position="374"/>
    </location>
</feature>
<dbReference type="GO" id="GO:0106073">
    <property type="term" value="F:dolichyl pyrophosphate Glc2Man9GlcNAc2 alpha-1,2-glucosyltransferase activity"/>
    <property type="evidence" value="ECO:0007669"/>
    <property type="project" value="UniProtKB-EC"/>
</dbReference>
<name>A0A167ZKJ1_9EURO</name>
<dbReference type="Proteomes" id="UP000242877">
    <property type="component" value="Unassembled WGS sequence"/>
</dbReference>
<evidence type="ECO:0000313" key="17">
    <source>
        <dbReference type="Proteomes" id="UP000242877"/>
    </source>
</evidence>
<dbReference type="GO" id="GO:0006488">
    <property type="term" value="P:dolichol-linked oligosaccharide biosynthetic process"/>
    <property type="evidence" value="ECO:0007669"/>
    <property type="project" value="InterPro"/>
</dbReference>
<dbReference type="PANTHER" id="PTHR12989">
    <property type="entry name" value="ALPHA-1,2-GLUCOSYLTRANSFERASE ALG10"/>
    <property type="match status" value="1"/>
</dbReference>
<comment type="caution">
    <text evidence="16">The sequence shown here is derived from an EMBL/GenBank/DDBJ whole genome shotgun (WGS) entry which is preliminary data.</text>
</comment>
<feature type="transmembrane region" description="Helical" evidence="15">
    <location>
        <begin position="184"/>
        <end position="206"/>
    </location>
</feature>
<reference evidence="16 17" key="1">
    <citation type="journal article" date="2016" name="Genome Biol. Evol.">
        <title>Divergent and convergent evolution of fungal pathogenicity.</title>
        <authorList>
            <person name="Shang Y."/>
            <person name="Xiao G."/>
            <person name="Zheng P."/>
            <person name="Cen K."/>
            <person name="Zhan S."/>
            <person name="Wang C."/>
        </authorList>
    </citation>
    <scope>NUCLEOTIDE SEQUENCE [LARGE SCALE GENOMIC DNA]</scope>
    <source>
        <strain evidence="16 17">ARSEF 7405</strain>
    </source>
</reference>
<feature type="transmembrane region" description="Helical" evidence="15">
    <location>
        <begin position="275"/>
        <end position="296"/>
    </location>
</feature>
<dbReference type="EMBL" id="AZGZ01000010">
    <property type="protein sequence ID" value="KZZ92781.1"/>
    <property type="molecule type" value="Genomic_DNA"/>
</dbReference>
<comment type="similarity">
    <text evidence="3">Belongs to the ALG10 glucosyltransferase family.</text>
</comment>
<feature type="transmembrane region" description="Helical" evidence="15">
    <location>
        <begin position="6"/>
        <end position="23"/>
    </location>
</feature>
<dbReference type="OrthoDB" id="4769at2759"/>
<dbReference type="PIRSF" id="PIRSF028810">
    <property type="entry name" value="Alpha1_2_glucosyltferase_Alg10"/>
    <property type="match status" value="1"/>
</dbReference>
<evidence type="ECO:0000256" key="10">
    <source>
        <dbReference type="ARBA" id="ARBA00022989"/>
    </source>
</evidence>
<evidence type="ECO:0000256" key="6">
    <source>
        <dbReference type="ARBA" id="ARBA00022676"/>
    </source>
</evidence>
<evidence type="ECO:0000256" key="15">
    <source>
        <dbReference type="SAM" id="Phobius"/>
    </source>
</evidence>
<keyword evidence="8 15" id="KW-0812">Transmembrane</keyword>
<comment type="subcellular location">
    <subcellularLocation>
        <location evidence="1">Endoplasmic reticulum membrane</location>
        <topology evidence="1">Multi-pass membrane protein</topology>
    </subcellularLocation>
</comment>
<evidence type="ECO:0000256" key="12">
    <source>
        <dbReference type="ARBA" id="ARBA00032069"/>
    </source>
</evidence>
<dbReference type="AlphaFoldDB" id="A0A167ZKJ1"/>
<evidence type="ECO:0000256" key="3">
    <source>
        <dbReference type="ARBA" id="ARBA00010600"/>
    </source>
</evidence>
<accession>A0A167ZKJ1</accession>
<evidence type="ECO:0000256" key="8">
    <source>
        <dbReference type="ARBA" id="ARBA00022692"/>
    </source>
</evidence>
<comment type="pathway">
    <text evidence="2">Protein modification; protein glycosylation.</text>
</comment>
<dbReference type="GO" id="GO:0005789">
    <property type="term" value="C:endoplasmic reticulum membrane"/>
    <property type="evidence" value="ECO:0007669"/>
    <property type="project" value="UniProtKB-SubCell"/>
</dbReference>
<evidence type="ECO:0000256" key="1">
    <source>
        <dbReference type="ARBA" id="ARBA00004477"/>
    </source>
</evidence>
<organism evidence="16 17">
    <name type="scientific">Ascosphaera apis ARSEF 7405</name>
    <dbReference type="NCBI Taxonomy" id="392613"/>
    <lineage>
        <taxon>Eukaryota</taxon>
        <taxon>Fungi</taxon>
        <taxon>Dikarya</taxon>
        <taxon>Ascomycota</taxon>
        <taxon>Pezizomycotina</taxon>
        <taxon>Eurotiomycetes</taxon>
        <taxon>Eurotiomycetidae</taxon>
        <taxon>Onygenales</taxon>
        <taxon>Ascosphaeraceae</taxon>
        <taxon>Ascosphaera</taxon>
    </lineage>
</organism>
<evidence type="ECO:0000256" key="7">
    <source>
        <dbReference type="ARBA" id="ARBA00022679"/>
    </source>
</evidence>
<protein>
    <recommendedName>
        <fullName evidence="5">Dol-P-Glc:Glc(2)Man(9)GlcNAc(2)-PP-Dol alpha-1,2-glucosyltransferase</fullName>
        <ecNumber evidence="4">2.4.1.256</ecNumber>
    </recommendedName>
    <alternativeName>
        <fullName evidence="12">Asparagine-linked glycosylation protein 10</fullName>
    </alternativeName>
</protein>
<keyword evidence="6" id="KW-0328">Glycosyltransferase</keyword>